<evidence type="ECO:0000313" key="1">
    <source>
        <dbReference type="EMBL" id="EJW98431.1"/>
    </source>
</evidence>
<proteinExistence type="predicted"/>
<organism evidence="1">
    <name type="scientific">gut metagenome</name>
    <dbReference type="NCBI Taxonomy" id="749906"/>
    <lineage>
        <taxon>unclassified sequences</taxon>
        <taxon>metagenomes</taxon>
        <taxon>organismal metagenomes</taxon>
    </lineage>
</organism>
<protein>
    <submittedName>
        <fullName evidence="1">Uncharacterized protein</fullName>
    </submittedName>
</protein>
<comment type="caution">
    <text evidence="1">The sequence shown here is derived from an EMBL/GenBank/DDBJ whole genome shotgun (WGS) entry which is preliminary data.</text>
</comment>
<dbReference type="EMBL" id="AMCI01004269">
    <property type="protein sequence ID" value="EJW98431.1"/>
    <property type="molecule type" value="Genomic_DNA"/>
</dbReference>
<gene>
    <name evidence="1" type="ORF">EVA_13464</name>
</gene>
<name>J9FTY3_9ZZZZ</name>
<reference evidence="1" key="1">
    <citation type="journal article" date="2012" name="PLoS ONE">
        <title>Gene sets for utilization of primary and secondary nutrition supplies in the distal gut of endangered iberian lynx.</title>
        <authorList>
            <person name="Alcaide M."/>
            <person name="Messina E."/>
            <person name="Richter M."/>
            <person name="Bargiela R."/>
            <person name="Peplies J."/>
            <person name="Huws S.A."/>
            <person name="Newbold C.J."/>
            <person name="Golyshin P.N."/>
            <person name="Simon M.A."/>
            <person name="Lopez G."/>
            <person name="Yakimov M.M."/>
            <person name="Ferrer M."/>
        </authorList>
    </citation>
    <scope>NUCLEOTIDE SEQUENCE</scope>
</reference>
<accession>J9FTY3</accession>
<dbReference type="AlphaFoldDB" id="J9FTY3"/>
<sequence length="37" mass="4383">MLLFVVKVFDLEQIRFKFRPLLHVELVISDVGFHAIL</sequence>